<comment type="subunit">
    <text evidence="3">Directly interacts with VCP. Interacts with UBQLN1. Forms a complex with VCP and UBQLN1.</text>
</comment>
<feature type="compositionally biased region" description="Pro residues" evidence="6">
    <location>
        <begin position="129"/>
        <end position="142"/>
    </location>
</feature>
<keyword evidence="9" id="KW-1185">Reference proteome</keyword>
<dbReference type="InterPro" id="IPR029071">
    <property type="entry name" value="Ubiquitin-like_domsf"/>
</dbReference>
<dbReference type="SMART" id="SM00166">
    <property type="entry name" value="UBX"/>
    <property type="match status" value="1"/>
</dbReference>
<dbReference type="SUPFAM" id="SSF54236">
    <property type="entry name" value="Ubiquitin-like"/>
    <property type="match status" value="1"/>
</dbReference>
<dbReference type="GO" id="GO:0005789">
    <property type="term" value="C:endoplasmic reticulum membrane"/>
    <property type="evidence" value="ECO:0007669"/>
    <property type="project" value="UniProtKB-SubCell"/>
</dbReference>
<evidence type="ECO:0000256" key="5">
    <source>
        <dbReference type="ARBA" id="ARBA00046062"/>
    </source>
</evidence>
<feature type="compositionally biased region" description="Polar residues" evidence="6">
    <location>
        <begin position="419"/>
        <end position="441"/>
    </location>
</feature>
<sequence>MSTATNNIWFEGPVTEAVALVNSKDCVFVVYIFDDTGNTQKLNETLGNEDVIHALSSKTVALKMHTESDNAKMFKQLYPTYHVPVIYFIRHGTIKDFGVEDVTAEAIISKIDATSSEQQPQQQTSPATPAAPAPAPMSPAPPSTETSAVTDQPQPSQGSSSSEATAAAKKEKLRKQMEEAKKKREEEEKQRAKDNELKRRQDGKLMQQTRQQLENKQNKQYFDKIKKEKREDEEHRRRIKEQIARDRAEQMAARQAAKQQRKSANSSPEPSTTSVKRASSSSSQHDHSSISIRQLDGSTMRNRFNASDTLSVVKNWIDQNRSDGDQPYKLLAQFPTRQFSIGDEERSLRELDLCPSATLIMKGIKNVSNAYGAGSSYGVMDYVYSAGGLLYNAASSVGTTVSGVMYSMFPSDQGAPSEANVQSPGSFPNTGVTQQTPSSIPGQRLGGVPSSARPRSNINTLRNTAFDDDDNEHRTYNGNSVNQE</sequence>
<dbReference type="Pfam" id="PF23187">
    <property type="entry name" value="UBX7_N"/>
    <property type="match status" value="1"/>
</dbReference>
<feature type="compositionally biased region" description="Low complexity" evidence="6">
    <location>
        <begin position="113"/>
        <end position="128"/>
    </location>
</feature>
<dbReference type="AlphaFoldDB" id="A0A068RKP9"/>
<gene>
    <name evidence="8" type="ORF">LCOR_01946.1</name>
</gene>
<accession>A0A068RKP9</accession>
<dbReference type="OrthoDB" id="2445133at2759"/>
<dbReference type="PANTHER" id="PTHR46424:SF1">
    <property type="entry name" value="UBX DOMAIN-CONTAINING PROTEIN 4"/>
    <property type="match status" value="1"/>
</dbReference>
<feature type="compositionally biased region" description="Basic and acidic residues" evidence="6">
    <location>
        <begin position="168"/>
        <end position="203"/>
    </location>
</feature>
<dbReference type="STRING" id="1263082.A0A068RKP9"/>
<organism evidence="8 9">
    <name type="scientific">Lichtheimia corymbifera JMRC:FSU:9682</name>
    <dbReference type="NCBI Taxonomy" id="1263082"/>
    <lineage>
        <taxon>Eukaryota</taxon>
        <taxon>Fungi</taxon>
        <taxon>Fungi incertae sedis</taxon>
        <taxon>Mucoromycota</taxon>
        <taxon>Mucoromycotina</taxon>
        <taxon>Mucoromycetes</taxon>
        <taxon>Mucorales</taxon>
        <taxon>Lichtheimiaceae</taxon>
        <taxon>Lichtheimia</taxon>
    </lineage>
</organism>
<feature type="compositionally biased region" description="Polar residues" evidence="6">
    <location>
        <begin position="149"/>
        <end position="158"/>
    </location>
</feature>
<comment type="caution">
    <text evidence="8">The sequence shown here is derived from an EMBL/GenBank/DDBJ whole genome shotgun (WGS) entry which is preliminary data.</text>
</comment>
<dbReference type="VEuPathDB" id="FungiDB:LCOR_01946.1"/>
<evidence type="ECO:0000256" key="4">
    <source>
        <dbReference type="ARBA" id="ARBA00041575"/>
    </source>
</evidence>
<dbReference type="SUPFAM" id="SSF52833">
    <property type="entry name" value="Thioredoxin-like"/>
    <property type="match status" value="1"/>
</dbReference>
<feature type="region of interest" description="Disordered" evidence="6">
    <location>
        <begin position="412"/>
        <end position="484"/>
    </location>
</feature>
<evidence type="ECO:0000313" key="8">
    <source>
        <dbReference type="EMBL" id="CDH50227.1"/>
    </source>
</evidence>
<protein>
    <recommendedName>
        <fullName evidence="4">UBX domain-containing protein 2</fullName>
    </recommendedName>
</protein>
<reference evidence="8" key="1">
    <citation type="submission" date="2013-08" db="EMBL/GenBank/DDBJ databases">
        <title>Gene expansion shapes genome architecture in the human pathogen Lichtheimia corymbifera: an evolutionary genomics analysis in the ancient terrestrial Mucorales (Mucoromycotina).</title>
        <authorList>
            <person name="Schwartze V.U."/>
            <person name="Winter S."/>
            <person name="Shelest E."/>
            <person name="Marcet-Houben M."/>
            <person name="Horn F."/>
            <person name="Wehner S."/>
            <person name="Hoffmann K."/>
            <person name="Riege K."/>
            <person name="Sammeth M."/>
            <person name="Nowrousian M."/>
            <person name="Valiante V."/>
            <person name="Linde J."/>
            <person name="Jacobsen I.D."/>
            <person name="Marz M."/>
            <person name="Brakhage A.A."/>
            <person name="Gabaldon T."/>
            <person name="Bocker S."/>
            <person name="Voigt K."/>
        </authorList>
    </citation>
    <scope>NUCLEOTIDE SEQUENCE [LARGE SCALE GENOMIC DNA]</scope>
    <source>
        <strain evidence="8">FSU 9682</strain>
    </source>
</reference>
<feature type="region of interest" description="Disordered" evidence="6">
    <location>
        <begin position="113"/>
        <end position="296"/>
    </location>
</feature>
<feature type="compositionally biased region" description="Polar residues" evidence="6">
    <location>
        <begin position="453"/>
        <end position="463"/>
    </location>
</feature>
<comment type="subcellular location">
    <subcellularLocation>
        <location evidence="1">Endoplasmic reticulum membrane</location>
        <topology evidence="1">Peripheral membrane protein</topology>
    </subcellularLocation>
</comment>
<evidence type="ECO:0000256" key="3">
    <source>
        <dbReference type="ARBA" id="ARBA00038812"/>
    </source>
</evidence>
<dbReference type="Gene3D" id="3.10.20.90">
    <property type="entry name" value="Phosphatidylinositol 3-kinase Catalytic Subunit, Chain A, domain 1"/>
    <property type="match status" value="1"/>
</dbReference>
<dbReference type="Proteomes" id="UP000027586">
    <property type="component" value="Unassembled WGS sequence"/>
</dbReference>
<proteinExistence type="predicted"/>
<evidence type="ECO:0000256" key="1">
    <source>
        <dbReference type="ARBA" id="ARBA00004406"/>
    </source>
</evidence>
<comment type="function">
    <text evidence="5">Involved in endoplasmic reticulum-associated protein degradation (ERAD). Acts as a platform to recruit both UBQLN1 and VCP to the ER during ERAD.</text>
</comment>
<dbReference type="Pfam" id="PF00789">
    <property type="entry name" value="UBX"/>
    <property type="match status" value="1"/>
</dbReference>
<feature type="compositionally biased region" description="Low complexity" evidence="6">
    <location>
        <begin position="250"/>
        <end position="264"/>
    </location>
</feature>
<feature type="compositionally biased region" description="Polar residues" evidence="6">
    <location>
        <begin position="206"/>
        <end position="220"/>
    </location>
</feature>
<evidence type="ECO:0000256" key="2">
    <source>
        <dbReference type="ARBA" id="ARBA00023230"/>
    </source>
</evidence>
<dbReference type="GO" id="GO:0006986">
    <property type="term" value="P:response to unfolded protein"/>
    <property type="evidence" value="ECO:0007669"/>
    <property type="project" value="UniProtKB-KW"/>
</dbReference>
<evidence type="ECO:0000313" key="9">
    <source>
        <dbReference type="Proteomes" id="UP000027586"/>
    </source>
</evidence>
<dbReference type="PANTHER" id="PTHR46424">
    <property type="entry name" value="UBX DOMAIN-CONTAINING PROTEIN 4"/>
    <property type="match status" value="1"/>
</dbReference>
<feature type="domain" description="UBX" evidence="7">
    <location>
        <begin position="283"/>
        <end position="361"/>
    </location>
</feature>
<dbReference type="EMBL" id="CBTN010000006">
    <property type="protein sequence ID" value="CDH50227.1"/>
    <property type="molecule type" value="Genomic_DNA"/>
</dbReference>
<dbReference type="PROSITE" id="PS50033">
    <property type="entry name" value="UBX"/>
    <property type="match status" value="1"/>
</dbReference>
<feature type="compositionally biased region" description="Basic and acidic residues" evidence="6">
    <location>
        <begin position="221"/>
        <end position="249"/>
    </location>
</feature>
<name>A0A068RKP9_9FUNG</name>
<dbReference type="InterPro" id="IPR036249">
    <property type="entry name" value="Thioredoxin-like_sf"/>
</dbReference>
<keyword evidence="2" id="KW-0834">Unfolded protein response</keyword>
<evidence type="ECO:0000256" key="6">
    <source>
        <dbReference type="SAM" id="MobiDB-lite"/>
    </source>
</evidence>
<feature type="compositionally biased region" description="Polar residues" evidence="6">
    <location>
        <begin position="265"/>
        <end position="278"/>
    </location>
</feature>
<dbReference type="InterPro" id="IPR001012">
    <property type="entry name" value="UBX_dom"/>
</dbReference>
<dbReference type="GO" id="GO:0036503">
    <property type="term" value="P:ERAD pathway"/>
    <property type="evidence" value="ECO:0007669"/>
    <property type="project" value="TreeGrafter"/>
</dbReference>
<evidence type="ECO:0000259" key="7">
    <source>
        <dbReference type="PROSITE" id="PS50033"/>
    </source>
</evidence>